<dbReference type="AlphaFoldDB" id="A0AAV3S6B5"/>
<keyword evidence="3" id="KW-1185">Reference proteome</keyword>
<dbReference type="PIRSF" id="PIRSF022062">
    <property type="entry name" value="UCP022062"/>
    <property type="match status" value="1"/>
</dbReference>
<dbReference type="Gene3D" id="3.30.2380.10">
    <property type="entry name" value="CGI121/TPRKB"/>
    <property type="match status" value="1"/>
</dbReference>
<comment type="caution">
    <text evidence="2">The sequence shown here is derived from an EMBL/GenBank/DDBJ whole genome shotgun (WGS) entry which is preliminary data.</text>
</comment>
<proteinExistence type="inferred from homology"/>
<evidence type="ECO:0000256" key="1">
    <source>
        <dbReference type="ARBA" id="ARBA00005546"/>
    </source>
</evidence>
<name>A0AAV3S6B5_9EURY</name>
<evidence type="ECO:0000313" key="2">
    <source>
        <dbReference type="EMBL" id="GAA0295917.1"/>
    </source>
</evidence>
<organism evidence="2 3">
    <name type="scientific">Halarchaeum salinum</name>
    <dbReference type="NCBI Taxonomy" id="489912"/>
    <lineage>
        <taxon>Archaea</taxon>
        <taxon>Methanobacteriati</taxon>
        <taxon>Methanobacteriota</taxon>
        <taxon>Stenosarchaea group</taxon>
        <taxon>Halobacteria</taxon>
        <taxon>Halobacteriales</taxon>
        <taxon>Halobacteriaceae</taxon>
    </lineage>
</organism>
<sequence length="170" mass="18047">MRVVEGVADVDDVEAFVATLGDVGDANGCTVQAFDARYVAGRDHLASALTHANRAFERGENVARERAVEVLLYAAGRRQIRRALTMGVETGETPVVVLVAAKDGITDPDATEEATANAVAEHLGPGGGFDARDESVLRDFFEIGDAELRATDASLGDLVHERVALLDVEK</sequence>
<protein>
    <submittedName>
        <fullName evidence="2">KEOPS complex subunit Cgi121</fullName>
    </submittedName>
</protein>
<comment type="similarity">
    <text evidence="1">Belongs to the CGI121/TPRKB family.</text>
</comment>
<dbReference type="InterPro" id="IPR016799">
    <property type="entry name" value="UCP022062"/>
</dbReference>
<dbReference type="Pfam" id="PF08617">
    <property type="entry name" value="CGI-121"/>
    <property type="match status" value="1"/>
</dbReference>
<dbReference type="SUPFAM" id="SSF143870">
    <property type="entry name" value="PF0523-like"/>
    <property type="match status" value="1"/>
</dbReference>
<dbReference type="InterPro" id="IPR036504">
    <property type="entry name" value="CGI121/TPRKB_sf"/>
</dbReference>
<accession>A0AAV3S6B5</accession>
<dbReference type="NCBIfam" id="NF011465">
    <property type="entry name" value="PRK14886.1-1"/>
    <property type="match status" value="1"/>
</dbReference>
<dbReference type="EMBL" id="BAAABL010000034">
    <property type="protein sequence ID" value="GAA0295917.1"/>
    <property type="molecule type" value="Genomic_DNA"/>
</dbReference>
<dbReference type="Proteomes" id="UP001500837">
    <property type="component" value="Unassembled WGS sequence"/>
</dbReference>
<dbReference type="RefSeq" id="WP_211312906.1">
    <property type="nucleotide sequence ID" value="NZ_BAAABL010000034.1"/>
</dbReference>
<evidence type="ECO:0000313" key="3">
    <source>
        <dbReference type="Proteomes" id="UP001500837"/>
    </source>
</evidence>
<reference evidence="2 3" key="1">
    <citation type="journal article" date="2019" name="Int. J. Syst. Evol. Microbiol.">
        <title>The Global Catalogue of Microorganisms (GCM) 10K type strain sequencing project: providing services to taxonomists for standard genome sequencing and annotation.</title>
        <authorList>
            <consortium name="The Broad Institute Genomics Platform"/>
            <consortium name="The Broad Institute Genome Sequencing Center for Infectious Disease"/>
            <person name="Wu L."/>
            <person name="Ma J."/>
        </authorList>
    </citation>
    <scope>NUCLEOTIDE SEQUENCE [LARGE SCALE GENOMIC DNA]</scope>
    <source>
        <strain evidence="2 3">JCM 16330</strain>
    </source>
</reference>
<gene>
    <name evidence="2" type="primary">cgi121</name>
    <name evidence="2" type="ORF">GCM10009066_08020</name>
</gene>
<dbReference type="InterPro" id="IPR013926">
    <property type="entry name" value="CGI121/TPRKB"/>
</dbReference>